<feature type="compositionally biased region" description="Basic and acidic residues" evidence="1">
    <location>
        <begin position="1"/>
        <end position="21"/>
    </location>
</feature>
<name>A0AAV7ZJ01_9EUKA</name>
<dbReference type="Proteomes" id="UP001146793">
    <property type="component" value="Unassembled WGS sequence"/>
</dbReference>
<evidence type="ECO:0000313" key="2">
    <source>
        <dbReference type="EMBL" id="KAJ3441998.1"/>
    </source>
</evidence>
<protein>
    <submittedName>
        <fullName evidence="2">Cyclin-y</fullName>
    </submittedName>
</protein>
<feature type="compositionally biased region" description="Basic and acidic residues" evidence="1">
    <location>
        <begin position="35"/>
        <end position="60"/>
    </location>
</feature>
<evidence type="ECO:0000313" key="3">
    <source>
        <dbReference type="Proteomes" id="UP001146793"/>
    </source>
</evidence>
<dbReference type="GO" id="GO:0019901">
    <property type="term" value="F:protein kinase binding"/>
    <property type="evidence" value="ECO:0007669"/>
    <property type="project" value="InterPro"/>
</dbReference>
<dbReference type="Pfam" id="PF08613">
    <property type="entry name" value="Cyclin"/>
    <property type="match status" value="1"/>
</dbReference>
<evidence type="ECO:0000256" key="1">
    <source>
        <dbReference type="SAM" id="MobiDB-lite"/>
    </source>
</evidence>
<gene>
    <name evidence="2" type="ORF">M0812_14020</name>
</gene>
<dbReference type="InterPro" id="IPR013922">
    <property type="entry name" value="Cyclin_PHO80-like"/>
</dbReference>
<comment type="caution">
    <text evidence="2">The sequence shown here is derived from an EMBL/GenBank/DDBJ whole genome shotgun (WGS) entry which is preliminary data.</text>
</comment>
<accession>A0AAV7ZJ01</accession>
<proteinExistence type="predicted"/>
<dbReference type="EMBL" id="JANTQA010000029">
    <property type="protein sequence ID" value="KAJ3441998.1"/>
    <property type="molecule type" value="Genomic_DNA"/>
</dbReference>
<reference evidence="2" key="1">
    <citation type="submission" date="2022-08" db="EMBL/GenBank/DDBJ databases">
        <title>Novel sulphate-reducing endosymbionts in the free-living metamonad Anaeramoeba.</title>
        <authorList>
            <person name="Jerlstrom-Hultqvist J."/>
            <person name="Cepicka I."/>
            <person name="Gallot-Lavallee L."/>
            <person name="Salas-Leiva D."/>
            <person name="Curtis B.A."/>
            <person name="Zahonova K."/>
            <person name="Pipaliya S."/>
            <person name="Dacks J."/>
            <person name="Roger A.J."/>
        </authorList>
    </citation>
    <scope>NUCLEOTIDE SEQUENCE</scope>
    <source>
        <strain evidence="2">Busselton2</strain>
    </source>
</reference>
<dbReference type="CDD" id="cd20540">
    <property type="entry name" value="CYCLIN_CCNY_like"/>
    <property type="match status" value="1"/>
</dbReference>
<sequence length="449" mass="52948">MSLEKETLSQKTHSDYQEPKMIKFHGSSSLQLSELLKETDRKEKKNEKNKQKKQPQEKEKKIKLKNIRSDLKESLVIHKSSETENSDSWSSDIEFGSGLSASSASDLNSDDSDQPYSTLVKIHSMTISPKLENQSENVNQDPKEVQILTFTNKVKRNEKEKTDLEEPLFLTEGLKKHVHKGNISQKPFQKMNTRHMSYQNLDNVSTEGSITSPKLEFVVKSISYALFDLINEKPENNNEEKLEEYEIFDEDKHRITQKKIQFFQTPDRNYIELYLLTMSRAAQLVPEICIIMLIYIDRIFKYTKKNYGVPLRLTAKNWRRVTLINLLLATKFWEELAVWNSDWKRMFPKMDIEDMNNLESAGLNFLGFNIRVKLSTYTKYYFELRELTVRTKKKFPLEPIQKNAEEKFNKLSTSFRSRLKTKIMKNLRNVRSERIILKKKISHKTDQYK</sequence>
<feature type="region of interest" description="Disordered" evidence="1">
    <location>
        <begin position="1"/>
        <end position="65"/>
    </location>
</feature>
<dbReference type="PANTHER" id="PTHR14248">
    <property type="entry name" value="CYCLIN Y, ISOFORM A"/>
    <property type="match status" value="1"/>
</dbReference>
<dbReference type="Gene3D" id="1.10.472.10">
    <property type="entry name" value="Cyclin-like"/>
    <property type="match status" value="1"/>
</dbReference>
<organism evidence="2 3">
    <name type="scientific">Anaeramoeba flamelloides</name>
    <dbReference type="NCBI Taxonomy" id="1746091"/>
    <lineage>
        <taxon>Eukaryota</taxon>
        <taxon>Metamonada</taxon>
        <taxon>Anaeramoebidae</taxon>
        <taxon>Anaeramoeba</taxon>
    </lineage>
</organism>
<dbReference type="AlphaFoldDB" id="A0AAV7ZJ01"/>